<evidence type="ECO:0000313" key="2">
    <source>
        <dbReference type="EMBL" id="KAK8883016.1"/>
    </source>
</evidence>
<dbReference type="InterPro" id="IPR002075">
    <property type="entry name" value="NTF2_dom"/>
</dbReference>
<sequence length="121" mass="13675">MNGSNCYFIDITNNFIQHYFELLSTDTKTLEKMYAQNCKLINGTQKFEGKEAVYKEILTLQGFSLGNDAKFIGQPYGNQNGIIINTSAKINSRPVSVTFVLSEINQLTHQFGITFQLIHPC</sequence>
<dbReference type="SUPFAM" id="SSF54427">
    <property type="entry name" value="NTF2-like"/>
    <property type="match status" value="1"/>
</dbReference>
<keyword evidence="3" id="KW-1185">Reference proteome</keyword>
<gene>
    <name evidence="2" type="ORF">M9Y10_045664</name>
</gene>
<dbReference type="InterPro" id="IPR018222">
    <property type="entry name" value="Nuclear_transport_factor_2_euk"/>
</dbReference>
<dbReference type="Proteomes" id="UP001470230">
    <property type="component" value="Unassembled WGS sequence"/>
</dbReference>
<feature type="domain" description="NTF2" evidence="1">
    <location>
        <begin position="11"/>
        <end position="120"/>
    </location>
</feature>
<proteinExistence type="predicted"/>
<dbReference type="EMBL" id="JAPFFF010000009">
    <property type="protein sequence ID" value="KAK8883016.1"/>
    <property type="molecule type" value="Genomic_DNA"/>
</dbReference>
<reference evidence="2 3" key="1">
    <citation type="submission" date="2024-04" db="EMBL/GenBank/DDBJ databases">
        <title>Tritrichomonas musculus Genome.</title>
        <authorList>
            <person name="Alves-Ferreira E."/>
            <person name="Grigg M."/>
            <person name="Lorenzi H."/>
            <person name="Galac M."/>
        </authorList>
    </citation>
    <scope>NUCLEOTIDE SEQUENCE [LARGE SCALE GENOMIC DNA]</scope>
    <source>
        <strain evidence="2 3">EAF2021</strain>
    </source>
</reference>
<evidence type="ECO:0000313" key="3">
    <source>
        <dbReference type="Proteomes" id="UP001470230"/>
    </source>
</evidence>
<name>A0ABR2JVU8_9EUKA</name>
<organism evidence="2 3">
    <name type="scientific">Tritrichomonas musculus</name>
    <dbReference type="NCBI Taxonomy" id="1915356"/>
    <lineage>
        <taxon>Eukaryota</taxon>
        <taxon>Metamonada</taxon>
        <taxon>Parabasalia</taxon>
        <taxon>Tritrichomonadida</taxon>
        <taxon>Tritrichomonadidae</taxon>
        <taxon>Tritrichomonas</taxon>
    </lineage>
</organism>
<dbReference type="Gene3D" id="3.10.450.50">
    <property type="match status" value="1"/>
</dbReference>
<accession>A0ABR2JVU8</accession>
<comment type="caution">
    <text evidence="2">The sequence shown here is derived from an EMBL/GenBank/DDBJ whole genome shotgun (WGS) entry which is preliminary data.</text>
</comment>
<evidence type="ECO:0000259" key="1">
    <source>
        <dbReference type="PROSITE" id="PS50177"/>
    </source>
</evidence>
<dbReference type="PROSITE" id="PS50177">
    <property type="entry name" value="NTF2_DOMAIN"/>
    <property type="match status" value="1"/>
</dbReference>
<dbReference type="InterPro" id="IPR032710">
    <property type="entry name" value="NTF2-like_dom_sf"/>
</dbReference>
<dbReference type="Pfam" id="PF02136">
    <property type="entry name" value="NTF2"/>
    <property type="match status" value="1"/>
</dbReference>
<protein>
    <recommendedName>
        <fullName evidence="1">NTF2 domain-containing protein</fullName>
    </recommendedName>
</protein>